<proteinExistence type="predicted"/>
<feature type="transmembrane region" description="Helical" evidence="1">
    <location>
        <begin position="16"/>
        <end position="38"/>
    </location>
</feature>
<name>A0A382GBL0_9ZZZZ</name>
<gene>
    <name evidence="3" type="ORF">METZ01_LOCUS225069</name>
</gene>
<keyword evidence="1" id="KW-0472">Membrane</keyword>
<evidence type="ECO:0000259" key="2">
    <source>
        <dbReference type="Pfam" id="PF14478"/>
    </source>
</evidence>
<organism evidence="3">
    <name type="scientific">marine metagenome</name>
    <dbReference type="NCBI Taxonomy" id="408172"/>
    <lineage>
        <taxon>unclassified sequences</taxon>
        <taxon>metagenomes</taxon>
        <taxon>ecological metagenomes</taxon>
    </lineage>
</organism>
<keyword evidence="1" id="KW-1133">Transmembrane helix</keyword>
<evidence type="ECO:0000313" key="3">
    <source>
        <dbReference type="EMBL" id="SVB72215.1"/>
    </source>
</evidence>
<keyword evidence="1" id="KW-0812">Transmembrane</keyword>
<dbReference type="EMBL" id="UINC01054469">
    <property type="protein sequence ID" value="SVB72215.1"/>
    <property type="molecule type" value="Genomic_DNA"/>
</dbReference>
<feature type="domain" description="Transcobalamin-like C-terminal" evidence="2">
    <location>
        <begin position="64"/>
        <end position="132"/>
    </location>
</feature>
<reference evidence="3" key="1">
    <citation type="submission" date="2018-05" db="EMBL/GenBank/DDBJ databases">
        <authorList>
            <person name="Lanie J.A."/>
            <person name="Ng W.-L."/>
            <person name="Kazmierczak K.M."/>
            <person name="Andrzejewski T.M."/>
            <person name="Davidsen T.M."/>
            <person name="Wayne K.J."/>
            <person name="Tettelin H."/>
            <person name="Glass J.I."/>
            <person name="Rusch D."/>
            <person name="Podicherti R."/>
            <person name="Tsui H.-C.T."/>
            <person name="Winkler M.E."/>
        </authorList>
    </citation>
    <scope>NUCLEOTIDE SEQUENCE</scope>
</reference>
<dbReference type="InterPro" id="IPR027954">
    <property type="entry name" value="Transcobalamin-like_C"/>
</dbReference>
<accession>A0A382GBL0</accession>
<protein>
    <recommendedName>
        <fullName evidence="2">Transcobalamin-like C-terminal domain-containing protein</fullName>
    </recommendedName>
</protein>
<dbReference type="Gene3D" id="2.170.130.30">
    <property type="match status" value="1"/>
</dbReference>
<dbReference type="Pfam" id="PF14478">
    <property type="entry name" value="DUF4430"/>
    <property type="match status" value="1"/>
</dbReference>
<evidence type="ECO:0000256" key="1">
    <source>
        <dbReference type="SAM" id="Phobius"/>
    </source>
</evidence>
<dbReference type="AlphaFoldDB" id="A0A382GBL0"/>
<sequence length="134" mass="14631">MLLITCLSSYWGRPVAYLRIACVAMLTLLLVGLACGGYSGPPPIEEAREGLRPEYHILYEGEEGKTVLELLEATAESVVTKGQGDELLVATINSIEGGVEGRYWLYYVNGEAGLISASRMNTVEGDSVEWLFVR</sequence>